<dbReference type="PANTHER" id="PTHR43798">
    <property type="entry name" value="MONOACYLGLYCEROL LIPASE"/>
    <property type="match status" value="1"/>
</dbReference>
<dbReference type="RefSeq" id="WP_126127633.1">
    <property type="nucleotide sequence ID" value="NZ_CP034464.1"/>
</dbReference>
<dbReference type="SUPFAM" id="SSF53474">
    <property type="entry name" value="alpha/beta-Hydrolases"/>
    <property type="match status" value="1"/>
</dbReference>
<protein>
    <submittedName>
        <fullName evidence="2">Alpha/beta hydrolase</fullName>
    </submittedName>
</protein>
<dbReference type="Proteomes" id="UP000275663">
    <property type="component" value="Chromosome"/>
</dbReference>
<dbReference type="OrthoDB" id="5290302at2"/>
<sequence length="260" mass="29256">MSSSAPTQPGTWVLLRGLMREQRHWGAFPAQFQTEFAAPVICLDFAGNGSLHAQASASNVAAMWQDLRRQLQQLGHSPPYRVLALSLGAMVAVDWARQFPHEVEKLVLINTSLAPFNPFYQRLRPQNYPALLRFLCTASLAQREALILRLTSQQSASAAAPAILQQWISYARLCPSTRRNILRQLYAAISYRAAPEAPTVPLLLLAGQQDRLVNVQCSITLAQRWRCPLRLHPHASHDIPLDDADWVIQQIRLWLNQVEV</sequence>
<dbReference type="Gene3D" id="3.40.50.1820">
    <property type="entry name" value="alpha/beta hydrolase"/>
    <property type="match status" value="1"/>
</dbReference>
<name>A0A3S9HJH8_9BURK</name>
<dbReference type="PANTHER" id="PTHR43798:SF5">
    <property type="entry name" value="MONOACYLGLYCEROL LIPASE ABHD6"/>
    <property type="match status" value="1"/>
</dbReference>
<feature type="domain" description="AB hydrolase-1" evidence="1">
    <location>
        <begin position="13"/>
        <end position="249"/>
    </location>
</feature>
<dbReference type="EMBL" id="CP034464">
    <property type="protein sequence ID" value="AZP12251.1"/>
    <property type="molecule type" value="Genomic_DNA"/>
</dbReference>
<evidence type="ECO:0000313" key="2">
    <source>
        <dbReference type="EMBL" id="AZP12251.1"/>
    </source>
</evidence>
<gene>
    <name evidence="2" type="ORF">EJN92_09715</name>
</gene>
<accession>A0A3S9HJH8</accession>
<dbReference type="InterPro" id="IPR000073">
    <property type="entry name" value="AB_hydrolase_1"/>
</dbReference>
<dbReference type="KEGG" id="upv:EJN92_09715"/>
<dbReference type="GO" id="GO:0047372">
    <property type="term" value="F:monoacylglycerol lipase activity"/>
    <property type="evidence" value="ECO:0007669"/>
    <property type="project" value="TreeGrafter"/>
</dbReference>
<reference evidence="2 3" key="1">
    <citation type="journal article" date="2011" name="Int. J. Syst. Evol. Microbiol.">
        <title>Description of Undibacterium oligocarboniphilum sp. nov., isolated from purified water, and Undibacterium pigrum strain CCUG 49012 as the type strain of Undibacterium parvum sp. nov., and emended descriptions of the genus Undibacterium and the species Undibacterium pigrum.</title>
        <authorList>
            <person name="Eder W."/>
            <person name="Wanner G."/>
            <person name="Ludwig W."/>
            <person name="Busse H.J."/>
            <person name="Ziemke-Kageler F."/>
            <person name="Lang E."/>
        </authorList>
    </citation>
    <scope>NUCLEOTIDE SEQUENCE [LARGE SCALE GENOMIC DNA]</scope>
    <source>
        <strain evidence="2 3">DSM 23061</strain>
    </source>
</reference>
<dbReference type="InterPro" id="IPR029058">
    <property type="entry name" value="AB_hydrolase_fold"/>
</dbReference>
<dbReference type="Pfam" id="PF12697">
    <property type="entry name" value="Abhydrolase_6"/>
    <property type="match status" value="1"/>
</dbReference>
<evidence type="ECO:0000259" key="1">
    <source>
        <dbReference type="Pfam" id="PF12697"/>
    </source>
</evidence>
<organism evidence="2 3">
    <name type="scientific">Undibacterium parvum</name>
    <dbReference type="NCBI Taxonomy" id="401471"/>
    <lineage>
        <taxon>Bacteria</taxon>
        <taxon>Pseudomonadati</taxon>
        <taxon>Pseudomonadota</taxon>
        <taxon>Betaproteobacteria</taxon>
        <taxon>Burkholderiales</taxon>
        <taxon>Oxalobacteraceae</taxon>
        <taxon>Undibacterium</taxon>
    </lineage>
</organism>
<keyword evidence="3" id="KW-1185">Reference proteome</keyword>
<proteinExistence type="predicted"/>
<evidence type="ECO:0000313" key="3">
    <source>
        <dbReference type="Proteomes" id="UP000275663"/>
    </source>
</evidence>
<dbReference type="InterPro" id="IPR050266">
    <property type="entry name" value="AB_hydrolase_sf"/>
</dbReference>
<dbReference type="PRINTS" id="PR00111">
    <property type="entry name" value="ABHYDROLASE"/>
</dbReference>
<dbReference type="GO" id="GO:0016020">
    <property type="term" value="C:membrane"/>
    <property type="evidence" value="ECO:0007669"/>
    <property type="project" value="TreeGrafter"/>
</dbReference>
<dbReference type="GO" id="GO:0046464">
    <property type="term" value="P:acylglycerol catabolic process"/>
    <property type="evidence" value="ECO:0007669"/>
    <property type="project" value="TreeGrafter"/>
</dbReference>
<keyword evidence="2" id="KW-0378">Hydrolase</keyword>
<dbReference type="AlphaFoldDB" id="A0A3S9HJH8"/>